<dbReference type="SMART" id="SM00448">
    <property type="entry name" value="REC"/>
    <property type="match status" value="1"/>
</dbReference>
<dbReference type="PANTHER" id="PTHR44591:SF3">
    <property type="entry name" value="RESPONSE REGULATORY DOMAIN-CONTAINING PROTEIN"/>
    <property type="match status" value="1"/>
</dbReference>
<dbReference type="RefSeq" id="WP_128699751.1">
    <property type="nucleotide sequence ID" value="NZ_CP019384.1"/>
</dbReference>
<dbReference type="InterPro" id="IPR050595">
    <property type="entry name" value="Bact_response_regulator"/>
</dbReference>
<dbReference type="GO" id="GO:0000160">
    <property type="term" value="P:phosphorelay signal transduction system"/>
    <property type="evidence" value="ECO:0007669"/>
    <property type="project" value="UniProtKB-KW"/>
</dbReference>
<dbReference type="InterPro" id="IPR001789">
    <property type="entry name" value="Sig_transdc_resp-reg_receiver"/>
</dbReference>
<keyword evidence="9" id="KW-1185">Reference proteome</keyword>
<dbReference type="OrthoDB" id="9800897at2"/>
<evidence type="ECO:0000256" key="3">
    <source>
        <dbReference type="ARBA" id="ARBA00023015"/>
    </source>
</evidence>
<accession>A0A410P4V2</accession>
<reference evidence="8 9" key="1">
    <citation type="submission" date="2017-01" db="EMBL/GenBank/DDBJ databases">
        <title>First insights into the biology of 'candidatus Vampirococcus archaeovorus'.</title>
        <authorList>
            <person name="Kizina J."/>
            <person name="Jordan S."/>
            <person name="Stueber K."/>
            <person name="Reinhardt R."/>
            <person name="Harder J."/>
        </authorList>
    </citation>
    <scope>NUCLEOTIDE SEQUENCE [LARGE SCALE GENOMIC DNA]</scope>
    <source>
        <strain evidence="8 9">LiM</strain>
    </source>
</reference>
<evidence type="ECO:0000313" key="8">
    <source>
        <dbReference type="EMBL" id="QAT17108.1"/>
    </source>
</evidence>
<keyword evidence="1 6" id="KW-0597">Phosphoprotein</keyword>
<evidence type="ECO:0000256" key="2">
    <source>
        <dbReference type="ARBA" id="ARBA00023012"/>
    </source>
</evidence>
<dbReference type="EMBL" id="CP019384">
    <property type="protein sequence ID" value="QAT17108.1"/>
    <property type="molecule type" value="Genomic_DNA"/>
</dbReference>
<evidence type="ECO:0000256" key="4">
    <source>
        <dbReference type="ARBA" id="ARBA00023125"/>
    </source>
</evidence>
<feature type="domain" description="Response regulatory" evidence="7">
    <location>
        <begin position="7"/>
        <end position="123"/>
    </location>
</feature>
<evidence type="ECO:0000256" key="6">
    <source>
        <dbReference type="PROSITE-ProRule" id="PRU00169"/>
    </source>
</evidence>
<dbReference type="SUPFAM" id="SSF52172">
    <property type="entry name" value="CheY-like"/>
    <property type="match status" value="1"/>
</dbReference>
<evidence type="ECO:0000313" key="9">
    <source>
        <dbReference type="Proteomes" id="UP000287243"/>
    </source>
</evidence>
<organism evidence="8 9">
    <name type="scientific">Velamenicoccus archaeovorus</name>
    <dbReference type="NCBI Taxonomy" id="1930593"/>
    <lineage>
        <taxon>Bacteria</taxon>
        <taxon>Pseudomonadati</taxon>
        <taxon>Candidatus Omnitrophota</taxon>
        <taxon>Candidatus Velamenicoccus</taxon>
    </lineage>
</organism>
<evidence type="ECO:0000256" key="5">
    <source>
        <dbReference type="ARBA" id="ARBA00023163"/>
    </source>
</evidence>
<dbReference type="Gene3D" id="3.40.50.2300">
    <property type="match status" value="1"/>
</dbReference>
<protein>
    <recommendedName>
        <fullName evidence="7">Response regulatory domain-containing protein</fullName>
    </recommendedName>
</protein>
<dbReference type="AlphaFoldDB" id="A0A410P4V2"/>
<evidence type="ECO:0000256" key="1">
    <source>
        <dbReference type="ARBA" id="ARBA00022553"/>
    </source>
</evidence>
<gene>
    <name evidence="8" type="ORF">BU251_04850</name>
</gene>
<dbReference type="PANTHER" id="PTHR44591">
    <property type="entry name" value="STRESS RESPONSE REGULATOR PROTEIN 1"/>
    <property type="match status" value="1"/>
</dbReference>
<dbReference type="KEGG" id="vai:BU251_04850"/>
<proteinExistence type="predicted"/>
<feature type="modified residue" description="4-aspartylphosphate" evidence="6">
    <location>
        <position position="56"/>
    </location>
</feature>
<dbReference type="InterPro" id="IPR011006">
    <property type="entry name" value="CheY-like_superfamily"/>
</dbReference>
<name>A0A410P4V2_VELA1</name>
<dbReference type="PROSITE" id="PS50110">
    <property type="entry name" value="RESPONSE_REGULATORY"/>
    <property type="match status" value="1"/>
</dbReference>
<dbReference type="FunFam" id="3.40.50.2300:FF:000001">
    <property type="entry name" value="DNA-binding response regulator PhoB"/>
    <property type="match status" value="1"/>
</dbReference>
<dbReference type="Proteomes" id="UP000287243">
    <property type="component" value="Chromosome"/>
</dbReference>
<keyword evidence="4" id="KW-0238">DNA-binding</keyword>
<sequence>MAEDKKTILIIDDEVGLRNLLKFRLVSFGFDVIVAEDGYTGIEMAKSMKPDLIILDIMMPYFNGIEVCKKLKSDYATKGIPVVFLSVLAQKEDIEMGKQAGGEFFLTKPYDPEKLNFVLRMALNKKEEE</sequence>
<keyword evidence="3" id="KW-0805">Transcription regulation</keyword>
<dbReference type="Pfam" id="PF00072">
    <property type="entry name" value="Response_reg"/>
    <property type="match status" value="1"/>
</dbReference>
<keyword evidence="5" id="KW-0804">Transcription</keyword>
<dbReference type="GO" id="GO:0003677">
    <property type="term" value="F:DNA binding"/>
    <property type="evidence" value="ECO:0007669"/>
    <property type="project" value="UniProtKB-KW"/>
</dbReference>
<keyword evidence="2" id="KW-0902">Two-component regulatory system</keyword>
<evidence type="ECO:0000259" key="7">
    <source>
        <dbReference type="PROSITE" id="PS50110"/>
    </source>
</evidence>